<reference evidence="4" key="3">
    <citation type="submission" date="2025-09" db="UniProtKB">
        <authorList>
            <consortium name="Ensembl"/>
        </authorList>
    </citation>
    <scope>IDENTIFICATION</scope>
</reference>
<protein>
    <recommendedName>
        <fullName evidence="3">Laminin N-terminal domain-containing protein</fullName>
    </recommendedName>
</protein>
<dbReference type="GeneTree" id="ENSGT00940000158456"/>
<proteinExistence type="predicted"/>
<name>A0A4W5LNM7_9TELE</name>
<dbReference type="Proteomes" id="UP000314982">
    <property type="component" value="Unassembled WGS sequence"/>
</dbReference>
<dbReference type="Ensembl" id="ENSHHUT00000028864.1">
    <property type="protein sequence ID" value="ENSHHUP00000027756.1"/>
    <property type="gene ID" value="ENSHHUG00000017642.1"/>
</dbReference>
<reference evidence="5" key="1">
    <citation type="submission" date="2018-06" db="EMBL/GenBank/DDBJ databases">
        <title>Genome assembly of Danube salmon.</title>
        <authorList>
            <person name="Macqueen D.J."/>
            <person name="Gundappa M.K."/>
        </authorList>
    </citation>
    <scope>NUCLEOTIDE SEQUENCE [LARGE SCALE GENOMIC DNA]</scope>
</reference>
<keyword evidence="5" id="KW-1185">Reference proteome</keyword>
<evidence type="ECO:0000259" key="3">
    <source>
        <dbReference type="PROSITE" id="PS51117"/>
    </source>
</evidence>
<dbReference type="AlphaFoldDB" id="A0A4W5LNM7"/>
<evidence type="ECO:0000313" key="5">
    <source>
        <dbReference type="Proteomes" id="UP000314982"/>
    </source>
</evidence>
<keyword evidence="2" id="KW-0424">Laminin EGF-like domain</keyword>
<organism evidence="4 5">
    <name type="scientific">Hucho hucho</name>
    <name type="common">huchen</name>
    <dbReference type="NCBI Taxonomy" id="62062"/>
    <lineage>
        <taxon>Eukaryota</taxon>
        <taxon>Metazoa</taxon>
        <taxon>Chordata</taxon>
        <taxon>Craniata</taxon>
        <taxon>Vertebrata</taxon>
        <taxon>Euteleostomi</taxon>
        <taxon>Actinopterygii</taxon>
        <taxon>Neopterygii</taxon>
        <taxon>Teleostei</taxon>
        <taxon>Protacanthopterygii</taxon>
        <taxon>Salmoniformes</taxon>
        <taxon>Salmonidae</taxon>
        <taxon>Salmoninae</taxon>
        <taxon>Hucho</taxon>
    </lineage>
</organism>
<dbReference type="PROSITE" id="PS51117">
    <property type="entry name" value="LAMININ_NTER"/>
    <property type="match status" value="1"/>
</dbReference>
<dbReference type="STRING" id="62062.ENSHHUP00000027756"/>
<feature type="domain" description="Laminin N-terminal" evidence="3">
    <location>
        <begin position="1"/>
        <end position="63"/>
    </location>
</feature>
<dbReference type="Gene3D" id="2.60.120.260">
    <property type="entry name" value="Galactose-binding domain-like"/>
    <property type="match status" value="1"/>
</dbReference>
<evidence type="ECO:0000256" key="1">
    <source>
        <dbReference type="ARBA" id="ARBA00023157"/>
    </source>
</evidence>
<accession>A0A4W5LNM7</accession>
<evidence type="ECO:0000256" key="2">
    <source>
        <dbReference type="ARBA" id="ARBA00023292"/>
    </source>
</evidence>
<evidence type="ECO:0000313" key="4">
    <source>
        <dbReference type="Ensembl" id="ENSHHUP00000027756.1"/>
    </source>
</evidence>
<sequence length="63" mass="7324">MCLCFSDVPYSQGNITFSMLTPEPNLRPGYNDFYNTPVLQEMVQATQVRIHLIGQDHMQDTWM</sequence>
<keyword evidence="1" id="KW-1015">Disulfide bond</keyword>
<dbReference type="InterPro" id="IPR008211">
    <property type="entry name" value="Laminin_N"/>
</dbReference>
<reference evidence="4" key="2">
    <citation type="submission" date="2025-08" db="UniProtKB">
        <authorList>
            <consortium name="Ensembl"/>
        </authorList>
    </citation>
    <scope>IDENTIFICATION</scope>
</reference>